<evidence type="ECO:0000256" key="1">
    <source>
        <dbReference type="ARBA" id="ARBA00005801"/>
    </source>
</evidence>
<comment type="similarity">
    <text evidence="1">Belongs to the peptidase A24 family.</text>
</comment>
<dbReference type="PANTHER" id="PTHR30487">
    <property type="entry name" value="TYPE 4 PREPILIN-LIKE PROTEINS LEADER PEPTIDE-PROCESSING ENZYME"/>
    <property type="match status" value="1"/>
</dbReference>
<dbReference type="InterPro" id="IPR000045">
    <property type="entry name" value="Prepilin_IV_endopep_pep"/>
</dbReference>
<feature type="transmembrane region" description="Helical" evidence="2">
    <location>
        <begin position="6"/>
        <end position="26"/>
    </location>
</feature>
<gene>
    <name evidence="4" type="ORF">ACFOFO_11600</name>
</gene>
<comment type="caution">
    <text evidence="4">The sequence shown here is derived from an EMBL/GenBank/DDBJ whole genome shotgun (WGS) entry which is preliminary data.</text>
</comment>
<dbReference type="Gene3D" id="1.20.120.1220">
    <property type="match status" value="1"/>
</dbReference>
<dbReference type="PANTHER" id="PTHR30487:SF0">
    <property type="entry name" value="PREPILIN LEADER PEPTIDASE_N-METHYLTRANSFERASE-RELATED"/>
    <property type="match status" value="1"/>
</dbReference>
<protein>
    <submittedName>
        <fullName evidence="4">Prepilin peptidase</fullName>
    </submittedName>
</protein>
<dbReference type="Proteomes" id="UP001595530">
    <property type="component" value="Unassembled WGS sequence"/>
</dbReference>
<feature type="transmembrane region" description="Helical" evidence="2">
    <location>
        <begin position="72"/>
        <end position="89"/>
    </location>
</feature>
<reference evidence="5" key="1">
    <citation type="journal article" date="2019" name="Int. J. Syst. Evol. Microbiol.">
        <title>The Global Catalogue of Microorganisms (GCM) 10K type strain sequencing project: providing services to taxonomists for standard genome sequencing and annotation.</title>
        <authorList>
            <consortium name="The Broad Institute Genomics Platform"/>
            <consortium name="The Broad Institute Genome Sequencing Center for Infectious Disease"/>
            <person name="Wu L."/>
            <person name="Ma J."/>
        </authorList>
    </citation>
    <scope>NUCLEOTIDE SEQUENCE [LARGE SCALE GENOMIC DNA]</scope>
    <source>
        <strain evidence="5">KCTC 42986</strain>
    </source>
</reference>
<name>A0ABV7F4Y7_9BURK</name>
<dbReference type="EMBL" id="JBHRTP010000032">
    <property type="protein sequence ID" value="MFC3108600.1"/>
    <property type="molecule type" value="Genomic_DNA"/>
</dbReference>
<evidence type="ECO:0000313" key="5">
    <source>
        <dbReference type="Proteomes" id="UP001595530"/>
    </source>
</evidence>
<dbReference type="Pfam" id="PF01478">
    <property type="entry name" value="Peptidase_A24"/>
    <property type="match status" value="1"/>
</dbReference>
<keyword evidence="5" id="KW-1185">Reference proteome</keyword>
<keyword evidence="2" id="KW-1133">Transmembrane helix</keyword>
<keyword evidence="2" id="KW-0472">Membrane</keyword>
<sequence>MDYLTPTLNAVIVIGLLCALLLVAVWSDVKSHRIPNWLVLAGAGLGLLLNSVLPLGYGFVSSLTGALGFNKALGGMALGLVIMLPLYVLKGMGAGDVKLTAMAGAFLGPNAIVGTIITTFIVGGVLALMITMYRGSMGRLLVNVRTMLWGSIFKVAIREMPTLDAAPVSAGKLPYGIAIAAGTFIYIALQRGGNMNFLKFL</sequence>
<feature type="transmembrane region" description="Helical" evidence="2">
    <location>
        <begin position="110"/>
        <end position="133"/>
    </location>
</feature>
<dbReference type="InterPro" id="IPR050882">
    <property type="entry name" value="Prepilin_peptidase/N-MTase"/>
</dbReference>
<accession>A0ABV7F4Y7</accession>
<dbReference type="RefSeq" id="WP_390322255.1">
    <property type="nucleotide sequence ID" value="NZ_JBHRTP010000032.1"/>
</dbReference>
<feature type="transmembrane region" description="Helical" evidence="2">
    <location>
        <begin position="38"/>
        <end position="60"/>
    </location>
</feature>
<evidence type="ECO:0000259" key="3">
    <source>
        <dbReference type="Pfam" id="PF01478"/>
    </source>
</evidence>
<keyword evidence="2" id="KW-0812">Transmembrane</keyword>
<proteinExistence type="inferred from homology"/>
<organism evidence="4 5">
    <name type="scientific">Undibacterium arcticum</name>
    <dbReference type="NCBI Taxonomy" id="1762892"/>
    <lineage>
        <taxon>Bacteria</taxon>
        <taxon>Pseudomonadati</taxon>
        <taxon>Pseudomonadota</taxon>
        <taxon>Betaproteobacteria</taxon>
        <taxon>Burkholderiales</taxon>
        <taxon>Oxalobacteraceae</taxon>
        <taxon>Undibacterium</taxon>
    </lineage>
</organism>
<evidence type="ECO:0000256" key="2">
    <source>
        <dbReference type="SAM" id="Phobius"/>
    </source>
</evidence>
<feature type="transmembrane region" description="Helical" evidence="2">
    <location>
        <begin position="173"/>
        <end position="189"/>
    </location>
</feature>
<evidence type="ECO:0000313" key="4">
    <source>
        <dbReference type="EMBL" id="MFC3108600.1"/>
    </source>
</evidence>
<feature type="domain" description="Prepilin type IV endopeptidase peptidase" evidence="3">
    <location>
        <begin position="16"/>
        <end position="128"/>
    </location>
</feature>